<name>A0A6L9ES10_CLOBU</name>
<reference evidence="2 3" key="1">
    <citation type="submission" date="2020-01" db="EMBL/GenBank/DDBJ databases">
        <title>Genome sequence of a 1,3-propanediol producer, Clostridium butyricum S3.</title>
        <authorList>
            <person name="Zhou J."/>
        </authorList>
    </citation>
    <scope>NUCLEOTIDE SEQUENCE [LARGE SCALE GENOMIC DNA]</scope>
    <source>
        <strain evidence="2 3">S3</strain>
    </source>
</reference>
<dbReference type="Gene3D" id="1.10.10.2910">
    <property type="match status" value="1"/>
</dbReference>
<evidence type="ECO:0000259" key="1">
    <source>
        <dbReference type="Pfam" id="PF06114"/>
    </source>
</evidence>
<dbReference type="InterPro" id="IPR052345">
    <property type="entry name" value="Rad_response_metalloprotease"/>
</dbReference>
<protein>
    <submittedName>
        <fullName evidence="2">ImmA/IrrE family metallo-endopeptidase</fullName>
    </submittedName>
</protein>
<evidence type="ECO:0000313" key="2">
    <source>
        <dbReference type="EMBL" id="NAS19179.1"/>
    </source>
</evidence>
<dbReference type="EMBL" id="WOFV02000059">
    <property type="protein sequence ID" value="NAS19179.1"/>
    <property type="molecule type" value="Genomic_DNA"/>
</dbReference>
<feature type="domain" description="IrrE N-terminal-like" evidence="1">
    <location>
        <begin position="42"/>
        <end position="182"/>
    </location>
</feature>
<evidence type="ECO:0000313" key="3">
    <source>
        <dbReference type="Proteomes" id="UP000474042"/>
    </source>
</evidence>
<dbReference type="AlphaFoldDB" id="A0A6L9ES10"/>
<dbReference type="InterPro" id="IPR010359">
    <property type="entry name" value="IrrE_HExxH"/>
</dbReference>
<dbReference type="PANTHER" id="PTHR43236:SF2">
    <property type="entry name" value="BLL0069 PROTEIN"/>
    <property type="match status" value="1"/>
</dbReference>
<organism evidence="2 3">
    <name type="scientific">Clostridium butyricum</name>
    <dbReference type="NCBI Taxonomy" id="1492"/>
    <lineage>
        <taxon>Bacteria</taxon>
        <taxon>Bacillati</taxon>
        <taxon>Bacillota</taxon>
        <taxon>Clostridia</taxon>
        <taxon>Eubacteriales</taxon>
        <taxon>Clostridiaceae</taxon>
        <taxon>Clostridium</taxon>
    </lineage>
</organism>
<dbReference type="PANTHER" id="PTHR43236">
    <property type="entry name" value="ANTITOXIN HIGA1"/>
    <property type="match status" value="1"/>
</dbReference>
<dbReference type="Pfam" id="PF06114">
    <property type="entry name" value="Peptidase_M78"/>
    <property type="match status" value="1"/>
</dbReference>
<proteinExistence type="predicted"/>
<dbReference type="Proteomes" id="UP000474042">
    <property type="component" value="Unassembled WGS sequence"/>
</dbReference>
<accession>A0A6L9ES10</accession>
<gene>
    <name evidence="2" type="ORF">GND98_015275</name>
</gene>
<comment type="caution">
    <text evidence="2">The sequence shown here is derived from an EMBL/GenBank/DDBJ whole genome shotgun (WGS) entry which is preliminary data.</text>
</comment>
<sequence>MDNNSLSSKQIYELSEMAKEKRRELDIGTAPMGDNILKFIRERGIKLIYVPIENSDTDELFFSAVYVCIKEDNCKTKYIGLNTNDYYDNQIFALGHELYHYYEESSVHLCRISNDKQSIRELKANRFAAEFLLPTDKLEKEIKEVNDGELQLYKWKHSTLLRLIARIHCEYRLPYKAIVKRLLEINAITIEQYTELFDEPTRNENDEYYIIGLSINSEIFKLLNSKTMKKGVDGSDLETVVRNYEDGIIALSDFIESLEMFDKKIHDFGVVEDVDVDDIAEMEEMFGAEE</sequence>